<dbReference type="RefSeq" id="WP_145090396.1">
    <property type="nucleotide sequence ID" value="NZ_CP036274.1"/>
</dbReference>
<organism evidence="3 4">
    <name type="scientific">Anatilimnocola aggregata</name>
    <dbReference type="NCBI Taxonomy" id="2528021"/>
    <lineage>
        <taxon>Bacteria</taxon>
        <taxon>Pseudomonadati</taxon>
        <taxon>Planctomycetota</taxon>
        <taxon>Planctomycetia</taxon>
        <taxon>Pirellulales</taxon>
        <taxon>Pirellulaceae</taxon>
        <taxon>Anatilimnocola</taxon>
    </lineage>
</organism>
<evidence type="ECO:0000313" key="3">
    <source>
        <dbReference type="EMBL" id="QDU28320.1"/>
    </source>
</evidence>
<dbReference type="AlphaFoldDB" id="A0A517YDL6"/>
<protein>
    <recommendedName>
        <fullName evidence="2">SLA1 homology domain-containing protein</fullName>
    </recommendedName>
</protein>
<dbReference type="SUPFAM" id="SSF50969">
    <property type="entry name" value="YVTN repeat-like/Quinoprotein amine dehydrogenase"/>
    <property type="match status" value="1"/>
</dbReference>
<dbReference type="GO" id="GO:0008092">
    <property type="term" value="F:cytoskeletal protein binding"/>
    <property type="evidence" value="ECO:0007669"/>
    <property type="project" value="InterPro"/>
</dbReference>
<dbReference type="GO" id="GO:0043130">
    <property type="term" value="F:ubiquitin binding"/>
    <property type="evidence" value="ECO:0007669"/>
    <property type="project" value="InterPro"/>
</dbReference>
<name>A0A517YDL6_9BACT</name>
<dbReference type="InterPro" id="IPR015943">
    <property type="entry name" value="WD40/YVTN_repeat-like_dom_sf"/>
</dbReference>
<keyword evidence="1" id="KW-0732">Signal</keyword>
<dbReference type="Proteomes" id="UP000315017">
    <property type="component" value="Chromosome"/>
</dbReference>
<feature type="chain" id="PRO_5021739544" description="SLA1 homology domain-containing protein" evidence="1">
    <location>
        <begin position="28"/>
        <end position="694"/>
    </location>
</feature>
<gene>
    <name evidence="3" type="ORF">ETAA8_34200</name>
</gene>
<dbReference type="Pfam" id="PF03983">
    <property type="entry name" value="SHD1"/>
    <property type="match status" value="1"/>
</dbReference>
<dbReference type="GO" id="GO:0030674">
    <property type="term" value="F:protein-macromolecule adaptor activity"/>
    <property type="evidence" value="ECO:0007669"/>
    <property type="project" value="InterPro"/>
</dbReference>
<keyword evidence="4" id="KW-1185">Reference proteome</keyword>
<dbReference type="EMBL" id="CP036274">
    <property type="protein sequence ID" value="QDU28320.1"/>
    <property type="molecule type" value="Genomic_DNA"/>
</dbReference>
<evidence type="ECO:0000259" key="2">
    <source>
        <dbReference type="Pfam" id="PF03983"/>
    </source>
</evidence>
<accession>A0A517YDL6</accession>
<dbReference type="InterPro" id="IPR007131">
    <property type="entry name" value="SHD1"/>
</dbReference>
<sequence precursor="true">MNAVRSLLPICALVIGLLAAGTREASGANTYKEGDLIEVNFLGKWWPATVVATNARGDVMAEYEFAGGNQRKAFANAAVRYQCESGAIAPVRTWSDPSGTFKTKAALLKIEGEAIVIRKPDMKELTIQVANLSTSDQSFVKSLQKKVADDISSGKKWVEPPPLETFAAGDAFSSTPAFGAQTTAITPDPLPAYLKIKQGGVAWALDNFHDRISAVIPLGGTDSWILGVVTNGFEKEFGTRLYWVSLAKQKVQQRHMLPPGEVVLDYHPKAKRLLTQSGGGVGEETAYTLWGASPVEKELKPIVKWRAEKGPSATTPWARIIDEKLVLQRADKQKYIAWDTERKQIAYRVSQESFFAPSAIISGGRKYLVLPEDERVRIIDTTNGQTLTSLPAAASVSSVALSEDGTKLAALERYSLRIWDVTNPAAAEERIAAEAIGTPFSTTMTWVGTDRLMTSDFHGSLVLFSLKRRLALWTYELDMDARPEHGATRTHEIVDRHLVYAASVRQGANHGLAVGAVQLPGPKVDEADNAVDPASLLIVKPGTAVKLDVQCGEHDAQVRTALEAEIQKNGWVRDDNATTVLTASMKQGESQTVTYRLGGFGRPVSEESVTITPYISSLNLTVDQTVAWSSGTRTGAPGMVSLREGQTLQGEVERWQKPNPGFFATVDIPDSIFDPAKRKGMGTTSVTNRGLIPK</sequence>
<dbReference type="KEGG" id="aagg:ETAA8_34200"/>
<dbReference type="GO" id="GO:0042802">
    <property type="term" value="F:identical protein binding"/>
    <property type="evidence" value="ECO:0007669"/>
    <property type="project" value="InterPro"/>
</dbReference>
<dbReference type="Gene3D" id="2.130.10.10">
    <property type="entry name" value="YVTN repeat-like/Quinoprotein amine dehydrogenase"/>
    <property type="match status" value="1"/>
</dbReference>
<feature type="signal peptide" evidence="1">
    <location>
        <begin position="1"/>
        <end position="27"/>
    </location>
</feature>
<dbReference type="InterPro" id="IPR011044">
    <property type="entry name" value="Quino_amine_DH_bsu"/>
</dbReference>
<dbReference type="OrthoDB" id="219961at2"/>
<dbReference type="Gene3D" id="2.30.30.700">
    <property type="entry name" value="SLA1 homology domain 1"/>
    <property type="match status" value="1"/>
</dbReference>
<evidence type="ECO:0000313" key="4">
    <source>
        <dbReference type="Proteomes" id="UP000315017"/>
    </source>
</evidence>
<evidence type="ECO:0000256" key="1">
    <source>
        <dbReference type="SAM" id="SignalP"/>
    </source>
</evidence>
<feature type="domain" description="SLA1 homology" evidence="2">
    <location>
        <begin position="89"/>
        <end position="146"/>
    </location>
</feature>
<reference evidence="3 4" key="1">
    <citation type="submission" date="2019-02" db="EMBL/GenBank/DDBJ databases">
        <title>Deep-cultivation of Planctomycetes and their phenomic and genomic characterization uncovers novel biology.</title>
        <authorList>
            <person name="Wiegand S."/>
            <person name="Jogler M."/>
            <person name="Boedeker C."/>
            <person name="Pinto D."/>
            <person name="Vollmers J."/>
            <person name="Rivas-Marin E."/>
            <person name="Kohn T."/>
            <person name="Peeters S.H."/>
            <person name="Heuer A."/>
            <person name="Rast P."/>
            <person name="Oberbeckmann S."/>
            <person name="Bunk B."/>
            <person name="Jeske O."/>
            <person name="Meyerdierks A."/>
            <person name="Storesund J.E."/>
            <person name="Kallscheuer N."/>
            <person name="Luecker S."/>
            <person name="Lage O.M."/>
            <person name="Pohl T."/>
            <person name="Merkel B.J."/>
            <person name="Hornburger P."/>
            <person name="Mueller R.-W."/>
            <person name="Bruemmer F."/>
            <person name="Labrenz M."/>
            <person name="Spormann A.M."/>
            <person name="Op den Camp H."/>
            <person name="Overmann J."/>
            <person name="Amann R."/>
            <person name="Jetten M.S.M."/>
            <person name="Mascher T."/>
            <person name="Medema M.H."/>
            <person name="Devos D.P."/>
            <person name="Kaster A.-K."/>
            <person name="Ovreas L."/>
            <person name="Rohde M."/>
            <person name="Galperin M.Y."/>
            <person name="Jogler C."/>
        </authorList>
    </citation>
    <scope>NUCLEOTIDE SEQUENCE [LARGE SCALE GENOMIC DNA]</scope>
    <source>
        <strain evidence="3 4">ETA_A8</strain>
    </source>
</reference>
<proteinExistence type="predicted"/>